<feature type="domain" description="Ppx/GppA phosphatase N-terminal" evidence="1">
    <location>
        <begin position="34"/>
        <end position="301"/>
    </location>
</feature>
<feature type="domain" description="Exopolyphosphatase C-terminal" evidence="2">
    <location>
        <begin position="344"/>
        <end position="481"/>
    </location>
</feature>
<gene>
    <name evidence="3" type="ORF">DFP90_104153</name>
</gene>
<dbReference type="Pfam" id="PF21697">
    <property type="entry name" value="Ppx_C"/>
    <property type="match status" value="1"/>
</dbReference>
<dbReference type="PANTHER" id="PTHR30005">
    <property type="entry name" value="EXOPOLYPHOSPHATASE"/>
    <property type="match status" value="1"/>
</dbReference>
<name>A0A3D9HNK7_9PROT</name>
<dbReference type="RefSeq" id="WP_115936674.1">
    <property type="nucleotide sequence ID" value="NZ_QRDW01000004.1"/>
</dbReference>
<dbReference type="Proteomes" id="UP000256845">
    <property type="component" value="Unassembled WGS sequence"/>
</dbReference>
<dbReference type="InterPro" id="IPR050273">
    <property type="entry name" value="GppA/Ppx_hydrolase"/>
</dbReference>
<dbReference type="InterPro" id="IPR043129">
    <property type="entry name" value="ATPase_NBD"/>
</dbReference>
<dbReference type="Gene3D" id="1.10.3210.10">
    <property type="entry name" value="Hypothetical protein af1432"/>
    <property type="match status" value="1"/>
</dbReference>
<dbReference type="InterPro" id="IPR003695">
    <property type="entry name" value="Ppx_GppA_N"/>
</dbReference>
<dbReference type="InterPro" id="IPR048951">
    <property type="entry name" value="Ppx_C"/>
</dbReference>
<reference evidence="3 4" key="1">
    <citation type="submission" date="2018-07" db="EMBL/GenBank/DDBJ databases">
        <title>Genomic Encyclopedia of Type Strains, Phase III (KMG-III): the genomes of soil and plant-associated and newly described type strains.</title>
        <authorList>
            <person name="Whitman W."/>
        </authorList>
    </citation>
    <scope>NUCLEOTIDE SEQUENCE [LARGE SCALE GENOMIC DNA]</scope>
    <source>
        <strain evidence="3 4">CECT 8488</strain>
    </source>
</reference>
<proteinExistence type="predicted"/>
<dbReference type="SUPFAM" id="SSF109604">
    <property type="entry name" value="HD-domain/PDEase-like"/>
    <property type="match status" value="1"/>
</dbReference>
<evidence type="ECO:0000313" key="3">
    <source>
        <dbReference type="EMBL" id="RED50881.1"/>
    </source>
</evidence>
<dbReference type="Gene3D" id="3.30.420.40">
    <property type="match status" value="1"/>
</dbReference>
<dbReference type="GO" id="GO:0016462">
    <property type="term" value="F:pyrophosphatase activity"/>
    <property type="evidence" value="ECO:0007669"/>
    <property type="project" value="TreeGrafter"/>
</dbReference>
<keyword evidence="4" id="KW-1185">Reference proteome</keyword>
<dbReference type="SUPFAM" id="SSF53067">
    <property type="entry name" value="Actin-like ATPase domain"/>
    <property type="match status" value="2"/>
</dbReference>
<accession>A0A3D9HNK7</accession>
<protein>
    <submittedName>
        <fullName evidence="3">Ppx/GppA phosphatase</fullName>
    </submittedName>
</protein>
<dbReference type="EMBL" id="QRDW01000004">
    <property type="protein sequence ID" value="RED50881.1"/>
    <property type="molecule type" value="Genomic_DNA"/>
</dbReference>
<evidence type="ECO:0000259" key="2">
    <source>
        <dbReference type="Pfam" id="PF21697"/>
    </source>
</evidence>
<sequence>MKSIDSTEPVAVIDIGSNSVRLVVYEGAVRAPISIFNEKILAGLGIDLNETGRLFESGVNRALEAIPRYVSIARSMGAVRIDIVATAAVRDAENGPDFVREIEKRCEIKVKVLTGEEEAHFSGLGVLSGTPEAEGLMGDLGGGSVELVSLKDGSTDKQVSLPIGPLRLEEWQHGDVKEQARFVDAQLSNVKWLSRMKGKDFYVVGGAWRSLAKLHITHSNYPLHVLHHYEMSPEEALYYTDDLSHMTEADLEEDGIKNRRRAVLPYAALLMNRIIKIAQPRKIIFSANGVREGCLYDQLSSKDQKVDPLIDVCDRMPWSVTFGGVDGFRLAKWMDQIFPDNKPQRERLQVAACLLSEIGRLEHPDYRVDHTLARVMRFPFVGITHEERAFVALAVASRYGKSISTNRSRATVNQLMNIRERSLAKATGYAMRLGYALSGGVASNLDAFRIKRGGKKLTLFVQKSHEHLVGEIAATRLKTLAGALNLEPKIMIE</sequence>
<dbReference type="AlphaFoldDB" id="A0A3D9HNK7"/>
<comment type="caution">
    <text evidence="3">The sequence shown here is derived from an EMBL/GenBank/DDBJ whole genome shotgun (WGS) entry which is preliminary data.</text>
</comment>
<dbReference type="Gene3D" id="3.30.420.150">
    <property type="entry name" value="Exopolyphosphatase. Domain 2"/>
    <property type="match status" value="1"/>
</dbReference>
<evidence type="ECO:0000259" key="1">
    <source>
        <dbReference type="Pfam" id="PF02541"/>
    </source>
</evidence>
<evidence type="ECO:0000313" key="4">
    <source>
        <dbReference type="Proteomes" id="UP000256845"/>
    </source>
</evidence>
<dbReference type="CDD" id="cd24052">
    <property type="entry name" value="ASKHA_NBD_HpPPX-GppA-like"/>
    <property type="match status" value="1"/>
</dbReference>
<organism evidence="3 4">
    <name type="scientific">Aestuariispira insulae</name>
    <dbReference type="NCBI Taxonomy" id="1461337"/>
    <lineage>
        <taxon>Bacteria</taxon>
        <taxon>Pseudomonadati</taxon>
        <taxon>Pseudomonadota</taxon>
        <taxon>Alphaproteobacteria</taxon>
        <taxon>Rhodospirillales</taxon>
        <taxon>Kiloniellaceae</taxon>
        <taxon>Aestuariispira</taxon>
    </lineage>
</organism>
<dbReference type="PANTHER" id="PTHR30005:SF0">
    <property type="entry name" value="RETROGRADE REGULATION PROTEIN 2"/>
    <property type="match status" value="1"/>
</dbReference>
<dbReference type="Pfam" id="PF02541">
    <property type="entry name" value="Ppx-GppA"/>
    <property type="match status" value="1"/>
</dbReference>
<dbReference type="OrthoDB" id="3698573at2"/>